<dbReference type="AlphaFoldDB" id="U1GBF0"/>
<dbReference type="Proteomes" id="UP000019373">
    <property type="component" value="Unassembled WGS sequence"/>
</dbReference>
<dbReference type="GO" id="GO:0016042">
    <property type="term" value="P:lipid catabolic process"/>
    <property type="evidence" value="ECO:0007669"/>
    <property type="project" value="UniProtKB-UniRule"/>
</dbReference>
<keyword evidence="13" id="KW-1185">Reference proteome</keyword>
<keyword evidence="3 8" id="KW-0378">Hydrolase</keyword>
<dbReference type="PROSITE" id="PS00518">
    <property type="entry name" value="ZF_RING_1"/>
    <property type="match status" value="1"/>
</dbReference>
<dbReference type="InterPro" id="IPR013083">
    <property type="entry name" value="Znf_RING/FYVE/PHD"/>
</dbReference>
<dbReference type="RefSeq" id="XP_007805364.1">
    <property type="nucleotide sequence ID" value="XM_007807173.1"/>
</dbReference>
<dbReference type="SUPFAM" id="SSF57850">
    <property type="entry name" value="RING/U-box"/>
    <property type="match status" value="1"/>
</dbReference>
<feature type="region of interest" description="Disordered" evidence="9">
    <location>
        <begin position="1"/>
        <end position="22"/>
    </location>
</feature>
<evidence type="ECO:0000256" key="8">
    <source>
        <dbReference type="PROSITE-ProRule" id="PRU01161"/>
    </source>
</evidence>
<evidence type="ECO:0000313" key="13">
    <source>
        <dbReference type="Proteomes" id="UP000019373"/>
    </source>
</evidence>
<evidence type="ECO:0008006" key="14">
    <source>
        <dbReference type="Google" id="ProtNLM"/>
    </source>
</evidence>
<dbReference type="Gene3D" id="3.40.1090.10">
    <property type="entry name" value="Cytosolic phospholipase A2 catalytic domain"/>
    <property type="match status" value="1"/>
</dbReference>
<evidence type="ECO:0000256" key="7">
    <source>
        <dbReference type="PROSITE-ProRule" id="PRU00175"/>
    </source>
</evidence>
<dbReference type="PROSITE" id="PS50089">
    <property type="entry name" value="ZF_RING_2"/>
    <property type="match status" value="1"/>
</dbReference>
<dbReference type="OMA" id="KSWTQYN"/>
<reference evidence="13" key="1">
    <citation type="journal article" date="2014" name="BMC Genomics">
        <title>Genome characteristics reveal the impact of lichenization on lichen-forming fungus Endocarpon pusillum Hedwig (Verrucariales, Ascomycota).</title>
        <authorList>
            <person name="Wang Y.-Y."/>
            <person name="Liu B."/>
            <person name="Zhang X.-Y."/>
            <person name="Zhou Q.-M."/>
            <person name="Zhang T."/>
            <person name="Li H."/>
            <person name="Yu Y.-F."/>
            <person name="Zhang X.-L."/>
            <person name="Hao X.-Y."/>
            <person name="Wang M."/>
            <person name="Wang L."/>
            <person name="Wei J.-C."/>
        </authorList>
    </citation>
    <scope>NUCLEOTIDE SEQUENCE [LARGE SCALE GENOMIC DNA]</scope>
    <source>
        <strain evidence="13">Z07020 / HMAS-L-300199</strain>
    </source>
</reference>
<name>U1GBF0_ENDPU</name>
<evidence type="ECO:0000256" key="5">
    <source>
        <dbReference type="ARBA" id="ARBA00022963"/>
    </source>
</evidence>
<dbReference type="GO" id="GO:0047499">
    <property type="term" value="F:calcium-independent phospholipase A2 activity"/>
    <property type="evidence" value="ECO:0007669"/>
    <property type="project" value="TreeGrafter"/>
</dbReference>
<sequence length="997" mass="113557">MLMGQLTEPGLNSPQDESPENNQIGNLEYLLSTRMPGPVTRTANINHLMDPTSLGVHLYKDPTAPDQNRGLPSHHRMGTVTPILFADCEGFQGSISTTNSERDRPVGANSNLEELNPNLILDEPIISPEYGSHGKDGVELFYARFLYAFSDVVVFVTKKDQIFQKEMQRVLEWAAAAVDKSINHLAQKTLIIVRQMPTKHVPQFYENQFLKESIFDSLKPLWHGSTALADFMKRYNNKHPVKQRTIHTNPDFFKVFFHEVHAYYIPDKDKAPVDQIFLQYRRLRNEIVRASKAAQAIRAKSWTQYNIPTLSHLLRRAFEHFRVLDTPFDFFTAARKDNPNPVSVSDHIANFLRHTQMLNFRVTQKFPKLFPLMFPQIVSICLVSCAIRTFQQAWEPEEIFERDLRSECEKGIQIYCDRTVNEIQEQFIQIYLELCTDGQKTQSHPDSATIQQRREEAFETFEPLWKLTYSNKTCFTCLQSVPDHVLSCGHSYCPTCVKEFGQPSKYYEYGVVMDHCILCRTAWRDEHSQLIRLKPRCAGVRILTLDGGGVRGIMELAILEKLEARIGLEVPIREFFDLIVGTSTGGIISLGLVMTGLSAAQMKEVFAKITKETFRLRREGLVTLIDPFQITSKAFMLLRIYESIYRTGPLKQGLIDLFGENVNLFSSAKVQQHQRATRVAVTSTKDNGENRCLIANYNRPDLSNGDDFEREDDDEKEMRVWEAGLATAAAPFHFRPFEKVQTMKNYVDGALNDNLPITYALEEMAHLWPNSDVRTSLDALVSIGTGIQKKEVNLPKIMEIGGFKQMCDYVDLTEYGKMKDMADMVTEQCKEVDHGASELSKSITRVVDTLTASLFFFEPDPSSLAKLNYGDPTRRGRHELKGAIRCRLANNSQELKKLVNLLSGVCQREVPETTQNPDVVGWTEISLTSQFRSGIGRGAWFNLECTISTSNPADMLQVIAVAWKPPMQEGSYYLPKPFPISGFPVSFNDLRRQAMYN</sequence>
<proteinExistence type="predicted"/>
<dbReference type="GO" id="GO:0016020">
    <property type="term" value="C:membrane"/>
    <property type="evidence" value="ECO:0007669"/>
    <property type="project" value="TreeGrafter"/>
</dbReference>
<evidence type="ECO:0000256" key="4">
    <source>
        <dbReference type="ARBA" id="ARBA00022833"/>
    </source>
</evidence>
<dbReference type="GO" id="GO:0008270">
    <property type="term" value="F:zinc ion binding"/>
    <property type="evidence" value="ECO:0007669"/>
    <property type="project" value="UniProtKB-KW"/>
</dbReference>
<dbReference type="InterPro" id="IPR001841">
    <property type="entry name" value="Znf_RING"/>
</dbReference>
<evidence type="ECO:0000256" key="6">
    <source>
        <dbReference type="ARBA" id="ARBA00023098"/>
    </source>
</evidence>
<dbReference type="InterPro" id="IPR017907">
    <property type="entry name" value="Znf_RING_CS"/>
</dbReference>
<keyword evidence="6 8" id="KW-0443">Lipid metabolism</keyword>
<dbReference type="EMBL" id="KE721476">
    <property type="protein sequence ID" value="ERF69016.1"/>
    <property type="molecule type" value="Genomic_DNA"/>
</dbReference>
<keyword evidence="4" id="KW-0862">Zinc</keyword>
<accession>U1GBF0</accession>
<dbReference type="PANTHER" id="PTHR24185">
    <property type="entry name" value="CALCIUM-INDEPENDENT PHOSPHOLIPASE A2-GAMMA"/>
    <property type="match status" value="1"/>
</dbReference>
<organism evidence="12 13">
    <name type="scientific">Endocarpon pusillum (strain Z07020 / HMAS-L-300199)</name>
    <name type="common">Lichen-forming fungus</name>
    <dbReference type="NCBI Taxonomy" id="1263415"/>
    <lineage>
        <taxon>Eukaryota</taxon>
        <taxon>Fungi</taxon>
        <taxon>Dikarya</taxon>
        <taxon>Ascomycota</taxon>
        <taxon>Pezizomycotina</taxon>
        <taxon>Eurotiomycetes</taxon>
        <taxon>Chaetothyriomycetidae</taxon>
        <taxon>Verrucariales</taxon>
        <taxon>Verrucariaceae</taxon>
        <taxon>Endocarpon</taxon>
    </lineage>
</organism>
<feature type="short sequence motif" description="GXGXXG" evidence="8">
    <location>
        <begin position="547"/>
        <end position="552"/>
    </location>
</feature>
<dbReference type="Pfam" id="PF01734">
    <property type="entry name" value="Patatin"/>
    <property type="match status" value="1"/>
</dbReference>
<dbReference type="PANTHER" id="PTHR24185:SF1">
    <property type="entry name" value="CALCIUM-INDEPENDENT PHOSPHOLIPASE A2-GAMMA"/>
    <property type="match status" value="1"/>
</dbReference>
<evidence type="ECO:0000256" key="2">
    <source>
        <dbReference type="ARBA" id="ARBA00022771"/>
    </source>
</evidence>
<dbReference type="InterPro" id="IPR002641">
    <property type="entry name" value="PNPLA_dom"/>
</dbReference>
<feature type="short sequence motif" description="GXSXG" evidence="8">
    <location>
        <begin position="581"/>
        <end position="585"/>
    </location>
</feature>
<feature type="domain" description="PNPLA" evidence="11">
    <location>
        <begin position="543"/>
        <end position="761"/>
    </location>
</feature>
<keyword evidence="1" id="KW-0479">Metal-binding</keyword>
<dbReference type="SUPFAM" id="SSF52151">
    <property type="entry name" value="FabD/lysophospholipase-like"/>
    <property type="match status" value="1"/>
</dbReference>
<evidence type="ECO:0000259" key="11">
    <source>
        <dbReference type="PROSITE" id="PS51635"/>
    </source>
</evidence>
<evidence type="ECO:0000256" key="1">
    <source>
        <dbReference type="ARBA" id="ARBA00022723"/>
    </source>
</evidence>
<protein>
    <recommendedName>
        <fullName evidence="14">PNPLA domain-containing protein</fullName>
    </recommendedName>
</protein>
<evidence type="ECO:0000259" key="10">
    <source>
        <dbReference type="PROSITE" id="PS50089"/>
    </source>
</evidence>
<dbReference type="CDD" id="cd07199">
    <property type="entry name" value="Pat17_PNPLA8_PNPLA9_like"/>
    <property type="match status" value="1"/>
</dbReference>
<dbReference type="Gene3D" id="3.30.40.10">
    <property type="entry name" value="Zinc/RING finger domain, C3HC4 (zinc finger)"/>
    <property type="match status" value="1"/>
</dbReference>
<feature type="active site" description="Nucleophile" evidence="8">
    <location>
        <position position="583"/>
    </location>
</feature>
<feature type="compositionally biased region" description="Polar residues" evidence="9">
    <location>
        <begin position="10"/>
        <end position="22"/>
    </location>
</feature>
<feature type="domain" description="RING-type" evidence="10">
    <location>
        <begin position="474"/>
        <end position="520"/>
    </location>
</feature>
<evidence type="ECO:0000313" key="12">
    <source>
        <dbReference type="EMBL" id="ERF69016.1"/>
    </source>
</evidence>
<feature type="active site" description="Proton acceptor" evidence="8">
    <location>
        <position position="748"/>
    </location>
</feature>
<dbReference type="eggNOG" id="KOG4231">
    <property type="taxonomic scope" value="Eukaryota"/>
</dbReference>
<dbReference type="HOGENOM" id="CLU_003059_2_1_1"/>
<dbReference type="PROSITE" id="PS51635">
    <property type="entry name" value="PNPLA"/>
    <property type="match status" value="1"/>
</dbReference>
<evidence type="ECO:0000256" key="3">
    <source>
        <dbReference type="ARBA" id="ARBA00022801"/>
    </source>
</evidence>
<evidence type="ECO:0000256" key="9">
    <source>
        <dbReference type="SAM" id="MobiDB-lite"/>
    </source>
</evidence>
<keyword evidence="5 8" id="KW-0442">Lipid degradation</keyword>
<dbReference type="GO" id="GO:0046486">
    <property type="term" value="P:glycerolipid metabolic process"/>
    <property type="evidence" value="ECO:0007669"/>
    <property type="project" value="UniProtKB-ARBA"/>
</dbReference>
<keyword evidence="2 7" id="KW-0863">Zinc-finger</keyword>
<dbReference type="OrthoDB" id="194358at2759"/>
<dbReference type="GeneID" id="19241596"/>
<feature type="short sequence motif" description="DGA/G" evidence="8">
    <location>
        <begin position="748"/>
        <end position="750"/>
    </location>
</feature>
<dbReference type="InterPro" id="IPR016035">
    <property type="entry name" value="Acyl_Trfase/lysoPLipase"/>
</dbReference>
<dbReference type="GO" id="GO:0019369">
    <property type="term" value="P:arachidonate metabolic process"/>
    <property type="evidence" value="ECO:0007669"/>
    <property type="project" value="TreeGrafter"/>
</dbReference>
<gene>
    <name evidence="12" type="ORF">EPUS_06703</name>
</gene>